<name>A0A1G7JAS6_9FIRM</name>
<dbReference type="RefSeq" id="WP_093688416.1">
    <property type="nucleotide sequence ID" value="NZ_FNBU01000004.1"/>
</dbReference>
<gene>
    <name evidence="1" type="ORF">SAMN05660235_00855</name>
</gene>
<dbReference type="EMBL" id="FNBU01000004">
    <property type="protein sequence ID" value="SDF21986.1"/>
    <property type="molecule type" value="Genomic_DNA"/>
</dbReference>
<dbReference type="Proteomes" id="UP000243333">
    <property type="component" value="Unassembled WGS sequence"/>
</dbReference>
<keyword evidence="2" id="KW-1185">Reference proteome</keyword>
<reference evidence="2" key="1">
    <citation type="submission" date="2016-10" db="EMBL/GenBank/DDBJ databases">
        <authorList>
            <person name="Varghese N."/>
            <person name="Submissions S."/>
        </authorList>
    </citation>
    <scope>NUCLEOTIDE SEQUENCE [LARGE SCALE GENOMIC DNA]</scope>
    <source>
        <strain evidence="2">DSM 23256</strain>
    </source>
</reference>
<evidence type="ECO:0000313" key="2">
    <source>
        <dbReference type="Proteomes" id="UP000243333"/>
    </source>
</evidence>
<protein>
    <submittedName>
        <fullName evidence="1">Uncharacterized protein</fullName>
    </submittedName>
</protein>
<evidence type="ECO:0000313" key="1">
    <source>
        <dbReference type="EMBL" id="SDF21986.1"/>
    </source>
</evidence>
<sequence>MLGMNKEQLLQVAGQTMQTTHDVTAAVAEMIEANNKLLTQQIEDYLHAKRTKNHRFDLM</sequence>
<dbReference type="AlphaFoldDB" id="A0A1G7JAS6"/>
<dbReference type="OrthoDB" id="9871061at2"/>
<accession>A0A1G7JAS6</accession>
<proteinExistence type="predicted"/>
<organism evidence="1 2">
    <name type="scientific">Sporolituus thermophilus DSM 23256</name>
    <dbReference type="NCBI Taxonomy" id="1123285"/>
    <lineage>
        <taxon>Bacteria</taxon>
        <taxon>Bacillati</taxon>
        <taxon>Bacillota</taxon>
        <taxon>Negativicutes</taxon>
        <taxon>Selenomonadales</taxon>
        <taxon>Sporomusaceae</taxon>
        <taxon>Sporolituus</taxon>
    </lineage>
</organism>